<name>A0A3Q3F361_9LABR</name>
<organism evidence="1 2">
    <name type="scientific">Labrus bergylta</name>
    <name type="common">ballan wrasse</name>
    <dbReference type="NCBI Taxonomy" id="56723"/>
    <lineage>
        <taxon>Eukaryota</taxon>
        <taxon>Metazoa</taxon>
        <taxon>Chordata</taxon>
        <taxon>Craniata</taxon>
        <taxon>Vertebrata</taxon>
        <taxon>Euteleostomi</taxon>
        <taxon>Actinopterygii</taxon>
        <taxon>Neopterygii</taxon>
        <taxon>Teleostei</taxon>
        <taxon>Neoteleostei</taxon>
        <taxon>Acanthomorphata</taxon>
        <taxon>Eupercaria</taxon>
        <taxon>Labriformes</taxon>
        <taxon>Labridae</taxon>
        <taxon>Labrus</taxon>
    </lineage>
</organism>
<evidence type="ECO:0000313" key="2">
    <source>
        <dbReference type="Proteomes" id="UP000261660"/>
    </source>
</evidence>
<reference evidence="1" key="2">
    <citation type="submission" date="2025-09" db="UniProtKB">
        <authorList>
            <consortium name="Ensembl"/>
        </authorList>
    </citation>
    <scope>IDENTIFICATION</scope>
</reference>
<sequence>MSDTDSLFWDKCMSKTAMHILQAFVILHKCLAPSNFNNIHFNLGQPSFKTTAYRHVIISILVRSCSNMDVLNE</sequence>
<dbReference type="AlphaFoldDB" id="A0A3Q3F361"/>
<dbReference type="Proteomes" id="UP000261660">
    <property type="component" value="Unplaced"/>
</dbReference>
<accession>A0A3Q3F361</accession>
<reference evidence="1" key="1">
    <citation type="submission" date="2025-08" db="UniProtKB">
        <authorList>
            <consortium name="Ensembl"/>
        </authorList>
    </citation>
    <scope>IDENTIFICATION</scope>
</reference>
<protein>
    <submittedName>
        <fullName evidence="1">Uncharacterized protein</fullName>
    </submittedName>
</protein>
<evidence type="ECO:0000313" key="1">
    <source>
        <dbReference type="Ensembl" id="ENSLBEP00000014048.1"/>
    </source>
</evidence>
<dbReference type="Ensembl" id="ENSLBET00000014851.1">
    <property type="protein sequence ID" value="ENSLBEP00000014048.1"/>
    <property type="gene ID" value="ENSLBEG00000010920.1"/>
</dbReference>
<dbReference type="InParanoid" id="A0A3Q3F361"/>
<keyword evidence="2" id="KW-1185">Reference proteome</keyword>
<proteinExistence type="predicted"/>